<dbReference type="InterPro" id="IPR010185">
    <property type="entry name" value="NpdG"/>
</dbReference>
<evidence type="ECO:0000256" key="1">
    <source>
        <dbReference type="ARBA" id="ARBA00023002"/>
    </source>
</evidence>
<dbReference type="Proteomes" id="UP000679213">
    <property type="component" value="Chromosome I"/>
</dbReference>
<dbReference type="GO" id="GO:0008823">
    <property type="term" value="F:cupric reductase (NADH) activity"/>
    <property type="evidence" value="ECO:0007669"/>
    <property type="project" value="TreeGrafter"/>
</dbReference>
<dbReference type="Pfam" id="PF03807">
    <property type="entry name" value="F420_oxidored"/>
    <property type="match status" value="1"/>
</dbReference>
<dbReference type="Gene3D" id="3.40.50.720">
    <property type="entry name" value="NAD(P)-binding Rossmann-like Domain"/>
    <property type="match status" value="1"/>
</dbReference>
<keyword evidence="4" id="KW-1185">Reference proteome</keyword>
<dbReference type="InterPro" id="IPR036291">
    <property type="entry name" value="NAD(P)-bd_dom_sf"/>
</dbReference>
<dbReference type="GO" id="GO:0015677">
    <property type="term" value="P:copper ion import"/>
    <property type="evidence" value="ECO:0007669"/>
    <property type="project" value="TreeGrafter"/>
</dbReference>
<dbReference type="GO" id="GO:0050661">
    <property type="term" value="F:NADP binding"/>
    <property type="evidence" value="ECO:0007669"/>
    <property type="project" value="InterPro"/>
</dbReference>
<dbReference type="NCBIfam" id="TIGR01915">
    <property type="entry name" value="npdG"/>
    <property type="match status" value="1"/>
</dbReference>
<reference evidence="3 4" key="1">
    <citation type="submission" date="2020-04" db="EMBL/GenBank/DDBJ databases">
        <authorList>
            <consortium name="Genoscope - CEA"/>
            <person name="William W."/>
        </authorList>
    </citation>
    <scope>NUCLEOTIDE SEQUENCE [LARGE SCALE GENOMIC DNA]</scope>
    <source>
        <strain evidence="3 4">SG7</strain>
    </source>
</reference>
<dbReference type="KEGG" id="mesg:MLAUSG7_1095"/>
<dbReference type="EMBL" id="LR792632">
    <property type="protein sequence ID" value="CAB3289179.1"/>
    <property type="molecule type" value="Genomic_DNA"/>
</dbReference>
<organism evidence="3 4">
    <name type="scientific">Methanocaldococcus lauensis</name>
    <dbReference type="NCBI Taxonomy" id="2546128"/>
    <lineage>
        <taxon>Archaea</taxon>
        <taxon>Methanobacteriati</taxon>
        <taxon>Methanobacteriota</taxon>
        <taxon>Methanomada group</taxon>
        <taxon>Methanococci</taxon>
        <taxon>Methanococcales</taxon>
        <taxon>Methanocaldococcaceae</taxon>
        <taxon>Methanocaldococcus</taxon>
    </lineage>
</organism>
<dbReference type="FunFam" id="3.40.50.720:FF:000755">
    <property type="entry name" value="F420-dependent NADP reductase"/>
    <property type="match status" value="1"/>
</dbReference>
<dbReference type="AlphaFoldDB" id="A0A8D6SWA0"/>
<feature type="domain" description="Pyrroline-5-carboxylate reductase catalytic N-terminal" evidence="2">
    <location>
        <begin position="2"/>
        <end position="101"/>
    </location>
</feature>
<dbReference type="InterPro" id="IPR051267">
    <property type="entry name" value="STEAP_metalloreductase"/>
</dbReference>
<keyword evidence="1 3" id="KW-0560">Oxidoreductase</keyword>
<dbReference type="GO" id="GO:0070967">
    <property type="term" value="F:coenzyme F420 binding"/>
    <property type="evidence" value="ECO:0007669"/>
    <property type="project" value="InterPro"/>
</dbReference>
<dbReference type="SUPFAM" id="SSF51735">
    <property type="entry name" value="NAD(P)-binding Rossmann-fold domains"/>
    <property type="match status" value="1"/>
</dbReference>
<dbReference type="RefSeq" id="WP_214399453.1">
    <property type="nucleotide sequence ID" value="NZ_LR792632.1"/>
</dbReference>
<dbReference type="PANTHER" id="PTHR14239:SF0">
    <property type="entry name" value="F420-DEPENDENT NADP REDUCTASE"/>
    <property type="match status" value="1"/>
</dbReference>
<dbReference type="PANTHER" id="PTHR14239">
    <property type="entry name" value="DUDULIN-RELATED"/>
    <property type="match status" value="1"/>
</dbReference>
<dbReference type="EC" id="1.5.1.40" evidence="3"/>
<dbReference type="GO" id="GO:0016651">
    <property type="term" value="F:oxidoreductase activity, acting on NAD(P)H"/>
    <property type="evidence" value="ECO:0007669"/>
    <property type="project" value="InterPro"/>
</dbReference>
<dbReference type="GO" id="GO:0102261">
    <property type="term" value="F:8-hydroxy-5-deazaflavin:NADPH oxidoreductase activity"/>
    <property type="evidence" value="ECO:0007669"/>
    <property type="project" value="UniProtKB-EC"/>
</dbReference>
<name>A0A8D6SWA0_9EURY</name>
<dbReference type="InterPro" id="IPR028939">
    <property type="entry name" value="P5C_Rdtase_cat_N"/>
</dbReference>
<evidence type="ECO:0000313" key="3">
    <source>
        <dbReference type="EMBL" id="CAB3289179.1"/>
    </source>
</evidence>
<proteinExistence type="predicted"/>
<dbReference type="GO" id="GO:0005886">
    <property type="term" value="C:plasma membrane"/>
    <property type="evidence" value="ECO:0007669"/>
    <property type="project" value="TreeGrafter"/>
</dbReference>
<evidence type="ECO:0000313" key="4">
    <source>
        <dbReference type="Proteomes" id="UP000679213"/>
    </source>
</evidence>
<accession>A0A8D6SWA0</accession>
<evidence type="ECO:0000259" key="2">
    <source>
        <dbReference type="Pfam" id="PF03807"/>
    </source>
</evidence>
<gene>
    <name evidence="3" type="primary">fno</name>
    <name evidence="3" type="ORF">MLAUSG7_1095</name>
</gene>
<dbReference type="GO" id="GO:0006740">
    <property type="term" value="P:NADPH regeneration"/>
    <property type="evidence" value="ECO:0007669"/>
    <property type="project" value="InterPro"/>
</dbReference>
<sequence length="223" mass="24169">MKISILGGTGDQGFGLALRLAKNNKIIIGSRKKEKAEEAAKRAKEILKQREIEADIVGLENKDAAKEGDVVILSIPYEYTLSTIKQLKEELKGKIVVSIGVPLATAIGDKPTRLLFPPDGSVAEMVQNVLKESKVVSAFQNVCHAVLEDLDNPVDCDILVCGNDEEAKKVVINLANQIDGVRAIDCGNLEKSRIIEAITPLLIGLNIKYKSKGTGIRITNLEI</sequence>
<dbReference type="GO" id="GO:0052851">
    <property type="term" value="F:ferric-chelate reductase (NADPH) activity"/>
    <property type="evidence" value="ECO:0007669"/>
    <property type="project" value="TreeGrafter"/>
</dbReference>
<protein>
    <submittedName>
        <fullName evidence="3">F420-dependent NADP reductase</fullName>
        <ecNumber evidence="3">1.5.1.40</ecNumber>
    </submittedName>
</protein>
<dbReference type="GeneID" id="65883889"/>